<proteinExistence type="inferred from homology"/>
<dbReference type="PROSITE" id="PS50975">
    <property type="entry name" value="ATP_GRASP"/>
    <property type="match status" value="1"/>
</dbReference>
<dbReference type="SMART" id="SM01210">
    <property type="entry name" value="GARS_C"/>
    <property type="match status" value="1"/>
</dbReference>
<evidence type="ECO:0000256" key="11">
    <source>
        <dbReference type="PROSITE-ProRule" id="PRU00409"/>
    </source>
</evidence>
<dbReference type="InterPro" id="IPR037123">
    <property type="entry name" value="PRibGlycinamide_synth_C_sf"/>
</dbReference>
<evidence type="ECO:0000256" key="6">
    <source>
        <dbReference type="ARBA" id="ARBA00022840"/>
    </source>
</evidence>
<keyword evidence="5" id="KW-0658">Purine biosynthesis</keyword>
<protein>
    <recommendedName>
        <fullName evidence="2">phosphoribosylamine--glycine ligase</fullName>
        <ecNumber evidence="2">6.3.4.13</ecNumber>
    </recommendedName>
    <alternativeName>
        <fullName evidence="8">Glycinamide ribonucleotide synthetase</fullName>
    </alternativeName>
    <alternativeName>
        <fullName evidence="9">Phosphoribosylglycinamide synthetase</fullName>
    </alternativeName>
</protein>
<organism evidence="13 14">
    <name type="scientific">Apiospora rasikravindrae</name>
    <dbReference type="NCBI Taxonomy" id="990691"/>
    <lineage>
        <taxon>Eukaryota</taxon>
        <taxon>Fungi</taxon>
        <taxon>Dikarya</taxon>
        <taxon>Ascomycota</taxon>
        <taxon>Pezizomycotina</taxon>
        <taxon>Sordariomycetes</taxon>
        <taxon>Xylariomycetidae</taxon>
        <taxon>Amphisphaeriales</taxon>
        <taxon>Apiosporaceae</taxon>
        <taxon>Apiospora</taxon>
    </lineage>
</organism>
<evidence type="ECO:0000313" key="14">
    <source>
        <dbReference type="Proteomes" id="UP001444661"/>
    </source>
</evidence>
<evidence type="ECO:0000256" key="10">
    <source>
        <dbReference type="ARBA" id="ARBA00049057"/>
    </source>
</evidence>
<sequence length="403" mass="43415">MDSFSPPSPNSVTVLIVGKGGREHALAWKLAQSPSVSRIFVLPGNAGTEKADKTQNVADIKPNDYEAIVSFAKVNGVGLVVAGPDDAVVDGIEDHFRSSGIPCFAPSRAAAEIEGSKAFAKEFMRRYNIPTSTGESFEYYSRARDYIKHVTRPVVIKASGLAAGKGVILPTSQDEALEALDDIMVYKKFGKEAGDLVVIESYLQGDEISVHTFCDGHTFKSLPAGQDHKRAWADNGPNTGGMGVYTPTTFVTDRDMEMMTKYGPKVIEYNARFGDPEAQSMLPLLSSDTDLCHILLACTSGKLADVQIKNRSGYVCNVVVASFGYPGPYVQGHTIELAPCPEGTLIFHAGTRRETGVLKTAGGRVFTVTASGDTLEEAVKTAYAGVDLIKFDGMYYRKDIASR</sequence>
<evidence type="ECO:0000256" key="2">
    <source>
        <dbReference type="ARBA" id="ARBA00013255"/>
    </source>
</evidence>
<dbReference type="Gene3D" id="3.40.50.20">
    <property type="match status" value="1"/>
</dbReference>
<dbReference type="Proteomes" id="UP001444661">
    <property type="component" value="Unassembled WGS sequence"/>
</dbReference>
<accession>A0ABR1SXJ6</accession>
<dbReference type="Gene3D" id="3.30.470.20">
    <property type="entry name" value="ATP-grasp fold, B domain"/>
    <property type="match status" value="2"/>
</dbReference>
<dbReference type="SMART" id="SM01209">
    <property type="entry name" value="GARS_A"/>
    <property type="match status" value="1"/>
</dbReference>
<dbReference type="InterPro" id="IPR016185">
    <property type="entry name" value="PreATP-grasp_dom_sf"/>
</dbReference>
<dbReference type="PANTHER" id="PTHR43472">
    <property type="entry name" value="PHOSPHORIBOSYLAMINE--GLYCINE LIGASE"/>
    <property type="match status" value="1"/>
</dbReference>
<dbReference type="InterPro" id="IPR011761">
    <property type="entry name" value="ATP-grasp"/>
</dbReference>
<evidence type="ECO:0000256" key="9">
    <source>
        <dbReference type="ARBA" id="ARBA00042864"/>
    </source>
</evidence>
<dbReference type="Gene3D" id="3.90.600.10">
    <property type="entry name" value="Phosphoribosylglycinamide synthetase, C-terminal domain"/>
    <property type="match status" value="1"/>
</dbReference>
<evidence type="ECO:0000313" key="13">
    <source>
        <dbReference type="EMBL" id="KAK8038449.1"/>
    </source>
</evidence>
<dbReference type="SUPFAM" id="SSF51246">
    <property type="entry name" value="Rudiment single hybrid motif"/>
    <property type="match status" value="1"/>
</dbReference>
<evidence type="ECO:0000256" key="7">
    <source>
        <dbReference type="ARBA" id="ARBA00038345"/>
    </source>
</evidence>
<dbReference type="InterPro" id="IPR011054">
    <property type="entry name" value="Rudment_hybrid_motif"/>
</dbReference>
<gene>
    <name evidence="13" type="ORF">PG993_006860</name>
</gene>
<dbReference type="Pfam" id="PF01071">
    <property type="entry name" value="GARS_A"/>
    <property type="match status" value="1"/>
</dbReference>
<dbReference type="Pfam" id="PF02843">
    <property type="entry name" value="GARS_C"/>
    <property type="match status" value="1"/>
</dbReference>
<dbReference type="PANTHER" id="PTHR43472:SF1">
    <property type="entry name" value="PHOSPHORIBOSYLAMINE--GLYCINE LIGASE, CHLOROPLASTIC"/>
    <property type="match status" value="1"/>
</dbReference>
<keyword evidence="3 13" id="KW-0436">Ligase</keyword>
<name>A0ABR1SXJ6_9PEZI</name>
<evidence type="ECO:0000256" key="1">
    <source>
        <dbReference type="ARBA" id="ARBA00005174"/>
    </source>
</evidence>
<dbReference type="InterPro" id="IPR000115">
    <property type="entry name" value="PRibGlycinamide_synth"/>
</dbReference>
<comment type="caution">
    <text evidence="13">The sequence shown here is derived from an EMBL/GenBank/DDBJ whole genome shotgun (WGS) entry which is preliminary data.</text>
</comment>
<dbReference type="InterPro" id="IPR020561">
    <property type="entry name" value="PRibGlycinamid_synth_ATP-grasp"/>
</dbReference>
<dbReference type="Pfam" id="PF02844">
    <property type="entry name" value="GARS_N"/>
    <property type="match status" value="1"/>
</dbReference>
<dbReference type="EC" id="6.3.4.13" evidence="2"/>
<keyword evidence="14" id="KW-1185">Reference proteome</keyword>
<dbReference type="PROSITE" id="PS00184">
    <property type="entry name" value="GARS"/>
    <property type="match status" value="1"/>
</dbReference>
<feature type="domain" description="ATP-grasp" evidence="12">
    <location>
        <begin position="121"/>
        <end position="336"/>
    </location>
</feature>
<evidence type="ECO:0000256" key="3">
    <source>
        <dbReference type="ARBA" id="ARBA00022598"/>
    </source>
</evidence>
<evidence type="ECO:0000256" key="5">
    <source>
        <dbReference type="ARBA" id="ARBA00022755"/>
    </source>
</evidence>
<keyword evidence="6 11" id="KW-0067">ATP-binding</keyword>
<dbReference type="SUPFAM" id="SSF52440">
    <property type="entry name" value="PreATP-grasp domain"/>
    <property type="match status" value="1"/>
</dbReference>
<dbReference type="InterPro" id="IPR020559">
    <property type="entry name" value="PRibGlycinamide_synth_CS"/>
</dbReference>
<reference evidence="13 14" key="1">
    <citation type="submission" date="2023-01" db="EMBL/GenBank/DDBJ databases">
        <title>Analysis of 21 Apiospora genomes using comparative genomics revels a genus with tremendous synthesis potential of carbohydrate active enzymes and secondary metabolites.</title>
        <authorList>
            <person name="Sorensen T."/>
        </authorList>
    </citation>
    <scope>NUCLEOTIDE SEQUENCE [LARGE SCALE GENOMIC DNA]</scope>
    <source>
        <strain evidence="13 14">CBS 33761</strain>
    </source>
</reference>
<dbReference type="GO" id="GO:0016874">
    <property type="term" value="F:ligase activity"/>
    <property type="evidence" value="ECO:0007669"/>
    <property type="project" value="UniProtKB-KW"/>
</dbReference>
<dbReference type="InterPro" id="IPR020562">
    <property type="entry name" value="PRibGlycinamide_synth_N"/>
</dbReference>
<comment type="similarity">
    <text evidence="7">Belongs to the GARS family.</text>
</comment>
<evidence type="ECO:0000256" key="8">
    <source>
        <dbReference type="ARBA" id="ARBA00042242"/>
    </source>
</evidence>
<evidence type="ECO:0000256" key="4">
    <source>
        <dbReference type="ARBA" id="ARBA00022741"/>
    </source>
</evidence>
<dbReference type="InterPro" id="IPR013815">
    <property type="entry name" value="ATP_grasp_subdomain_1"/>
</dbReference>
<comment type="catalytic activity">
    <reaction evidence="10">
        <text>2-formamido-N(1)-(5-O-phospho-beta-D-ribosyl)acetamidine + ATP = 5-amino-1-(5-phospho-beta-D-ribosyl)imidazole + ADP + phosphate + H(+)</text>
        <dbReference type="Rhea" id="RHEA:23032"/>
        <dbReference type="ChEBI" id="CHEBI:15378"/>
        <dbReference type="ChEBI" id="CHEBI:30616"/>
        <dbReference type="ChEBI" id="CHEBI:43474"/>
        <dbReference type="ChEBI" id="CHEBI:137981"/>
        <dbReference type="ChEBI" id="CHEBI:147287"/>
        <dbReference type="ChEBI" id="CHEBI:456216"/>
        <dbReference type="EC" id="6.3.3.1"/>
    </reaction>
</comment>
<keyword evidence="4 11" id="KW-0547">Nucleotide-binding</keyword>
<dbReference type="Gene3D" id="3.30.1490.20">
    <property type="entry name" value="ATP-grasp fold, A domain"/>
    <property type="match status" value="1"/>
</dbReference>
<comment type="pathway">
    <text evidence="1">Purine metabolism; IMP biosynthesis via de novo pathway; N(1)-(5-phospho-D-ribosyl)glycinamide from 5-phospho-alpha-D-ribose 1-diphosphate: step 2/2.</text>
</comment>
<dbReference type="EMBL" id="JAQQWK010000006">
    <property type="protein sequence ID" value="KAK8038449.1"/>
    <property type="molecule type" value="Genomic_DNA"/>
</dbReference>
<dbReference type="SUPFAM" id="SSF56059">
    <property type="entry name" value="Glutathione synthetase ATP-binding domain-like"/>
    <property type="match status" value="1"/>
</dbReference>
<dbReference type="InterPro" id="IPR020560">
    <property type="entry name" value="PRibGlycinamide_synth_C-dom"/>
</dbReference>
<evidence type="ECO:0000259" key="12">
    <source>
        <dbReference type="PROSITE" id="PS50975"/>
    </source>
</evidence>